<evidence type="ECO:0000256" key="3">
    <source>
        <dbReference type="ARBA" id="ARBA00023180"/>
    </source>
</evidence>
<dbReference type="eggNOG" id="COG4888">
    <property type="taxonomic scope" value="Bacteria"/>
</dbReference>
<dbReference type="InterPro" id="IPR013519">
    <property type="entry name" value="Int_alpha_beta-p"/>
</dbReference>
<dbReference type="SUPFAM" id="SSF69318">
    <property type="entry name" value="Integrin alpha N-terminal domain"/>
    <property type="match status" value="3"/>
</dbReference>
<keyword evidence="2" id="KW-0677">Repeat</keyword>
<organism evidence="7 8">
    <name type="scientific">Fibrella aestuarina BUZ 2</name>
    <dbReference type="NCBI Taxonomy" id="1166018"/>
    <lineage>
        <taxon>Bacteria</taxon>
        <taxon>Pseudomonadati</taxon>
        <taxon>Bacteroidota</taxon>
        <taxon>Cytophagia</taxon>
        <taxon>Cytophagales</taxon>
        <taxon>Spirosomataceae</taxon>
        <taxon>Fibrella</taxon>
    </lineage>
</organism>
<gene>
    <name evidence="7" type="ORF">FAES_0980</name>
</gene>
<proteinExistence type="predicted"/>
<name>I0K4D8_9BACT</name>
<dbReference type="Proteomes" id="UP000011058">
    <property type="component" value="Chromosome"/>
</dbReference>
<dbReference type="STRING" id="1166018.FAES_0980"/>
<dbReference type="Gene3D" id="2.130.10.130">
    <property type="entry name" value="Integrin alpha, N-terminal"/>
    <property type="match status" value="4"/>
</dbReference>
<dbReference type="Pfam" id="PF07593">
    <property type="entry name" value="UnbV_ASPIC"/>
    <property type="match status" value="1"/>
</dbReference>
<dbReference type="SMART" id="SM00191">
    <property type="entry name" value="Int_alpha"/>
    <property type="match status" value="3"/>
</dbReference>
<keyword evidence="1 5" id="KW-0732">Signal</keyword>
<feature type="region of interest" description="Disordered" evidence="4">
    <location>
        <begin position="641"/>
        <end position="669"/>
    </location>
</feature>
<evidence type="ECO:0000259" key="6">
    <source>
        <dbReference type="Pfam" id="PF07593"/>
    </source>
</evidence>
<feature type="domain" description="ASPIC/UnbV" evidence="6">
    <location>
        <begin position="572"/>
        <end position="639"/>
    </location>
</feature>
<dbReference type="InterPro" id="IPR028994">
    <property type="entry name" value="Integrin_alpha_N"/>
</dbReference>
<evidence type="ECO:0000256" key="4">
    <source>
        <dbReference type="SAM" id="MobiDB-lite"/>
    </source>
</evidence>
<evidence type="ECO:0000256" key="5">
    <source>
        <dbReference type="SAM" id="SignalP"/>
    </source>
</evidence>
<evidence type="ECO:0000256" key="1">
    <source>
        <dbReference type="ARBA" id="ARBA00022729"/>
    </source>
</evidence>
<dbReference type="KEGG" id="fae:FAES_0980"/>
<dbReference type="InterPro" id="IPR013517">
    <property type="entry name" value="FG-GAP"/>
</dbReference>
<sequence>MATQLHKPFNCLKTAACLLLFTVGFTACQGPAKDTLFEKMDNEAIGINFQNKVENKADFNIFNYRNFYNGGGVGIGDLNNDGWADVFFTANMGSNKLFINRGKQGGKPWTFDDVTEQAGVGSKGKWGTGVVMVDINNDSRLDIYVCYAGYQKGVDQRKELYINQGNGPDGVPTFKEEAHQYGLDDNGYTTHAAFFDYDKDGDLDCYILNNSFIPVNTLNFENNRSLPASEWPVKDFLKGGGDRLMRNMSVERRIKGTQAIGSTPTAPLFVDVSKEENIYSSLIGFGLGVTIGDVNGDNWPDIYVSNDFFEKDYLYINQHDAAGRHTGFKEEIEQRMKHLSIASMGADMGDINNDGYAEIFTTEMLPRDELRLKTTTSFENHYVAGLKRDKGFYKQLQQNCLQLNNQNGTFSEIANYAGVAASDWSWGALLFDAENDGYNDLFVCNGIYNDIIDQDFIDFFANEVAQKMVLSGEKKQFDEIVKNMPSRPIPNCFFSNNKNLRFTEKAAELGLDEPSFSNGAAYGDLDNDGDLDLVVNNVNQPCFVYQNHAEKQAAGNQFLKVKLTGDGQNTYAIGSKIEVFANGQIISRYIAPSRGFQSSTEYVQTIGLGTLPRIDSVRVTWPDDRSTLVRTPKAGTTLTLAHKDAKTPPPAPPLSSRGGEQKLREGSPLPLVQGEGLGAGSLLLTDVPAPFAPHLEDRYEDFFDERNIPMKLSQEGPKAAIGDVNGDGRQDVYICGARGQGGQLYLQTGSGFTVSTQPSMAQFKDFEDTAALFFDADKDGDLDLYVGSGGNEAPTGSGTLRDRLFMNDGKGQFALNARALPPATMNTAVVTPYDFDNDGDLDLFVGSRSYPKEYGVTPTSYLYQNNGVGEFTDVAPRLAPELTKAGMIRDATWADLTGDGRAELVVVGDWMEPVVFGYANGRFSKLNTGLANINGLWGSVAVADLDGDGDNDLVLGNLGDNFSLAADADHPLKLWVNDFDKNGILDKVTTKTIDGRDIPVFLKREMADQFPFLKTKILKHSDYATKSLQDLFTADVLDKAQVKTLTYRRSIVAINDGKGPGGEPHFTVRDLPAAVQMTCVNAIACEDLNNDGRKDLVLGGNFTHFTPQLGMIDACQGLVLMNHKGTFQVLSSRQSGYLTNGEVKQISPLTIGKQRYLLSLINDARPVLSRVR</sequence>
<keyword evidence="8" id="KW-1185">Reference proteome</keyword>
<feature type="signal peptide" evidence="5">
    <location>
        <begin position="1"/>
        <end position="32"/>
    </location>
</feature>
<dbReference type="HOGENOM" id="CLU_281416_0_0_10"/>
<evidence type="ECO:0000256" key="2">
    <source>
        <dbReference type="ARBA" id="ARBA00022737"/>
    </source>
</evidence>
<protein>
    <submittedName>
        <fullName evidence="7">ASPIC/UnbV domain protein</fullName>
    </submittedName>
</protein>
<dbReference type="InterPro" id="IPR027039">
    <property type="entry name" value="Crtac1"/>
</dbReference>
<dbReference type="InterPro" id="IPR011519">
    <property type="entry name" value="UnbV_ASPIC"/>
</dbReference>
<dbReference type="PANTHER" id="PTHR16026">
    <property type="entry name" value="CARTILAGE ACIDIC PROTEIN 1"/>
    <property type="match status" value="1"/>
</dbReference>
<evidence type="ECO:0000313" key="7">
    <source>
        <dbReference type="EMBL" id="CCG98991.1"/>
    </source>
</evidence>
<evidence type="ECO:0000313" key="8">
    <source>
        <dbReference type="Proteomes" id="UP000011058"/>
    </source>
</evidence>
<dbReference type="PANTHER" id="PTHR16026:SF0">
    <property type="entry name" value="CARTILAGE ACIDIC PROTEIN 1"/>
    <property type="match status" value="1"/>
</dbReference>
<dbReference type="AlphaFoldDB" id="I0K4D8"/>
<dbReference type="Pfam" id="PF13517">
    <property type="entry name" value="FG-GAP_3"/>
    <property type="match status" value="5"/>
</dbReference>
<dbReference type="PATRIC" id="fig|1166018.3.peg.2698"/>
<dbReference type="PROSITE" id="PS51257">
    <property type="entry name" value="PROKAR_LIPOPROTEIN"/>
    <property type="match status" value="1"/>
</dbReference>
<accession>I0K4D8</accession>
<reference evidence="7 8" key="1">
    <citation type="journal article" date="2012" name="J. Bacteriol.">
        <title>Genome Sequence of Fibrella aestuarina BUZ 2T, a Filamentous Marine Bacterium.</title>
        <authorList>
            <person name="Filippini M."/>
            <person name="Qi W."/>
            <person name="Blom J."/>
            <person name="Goesmann A."/>
            <person name="Smits T.H."/>
            <person name="Bagheri H.C."/>
        </authorList>
    </citation>
    <scope>NUCLEOTIDE SEQUENCE [LARGE SCALE GENOMIC DNA]</scope>
    <source>
        <strain evidence="8">BUZ 2T</strain>
    </source>
</reference>
<dbReference type="EMBL" id="HE796683">
    <property type="protein sequence ID" value="CCG98991.1"/>
    <property type="molecule type" value="Genomic_DNA"/>
</dbReference>
<keyword evidence="3" id="KW-0325">Glycoprotein</keyword>
<dbReference type="OrthoDB" id="9816120at2"/>
<feature type="chain" id="PRO_5003630150" evidence="5">
    <location>
        <begin position="33"/>
        <end position="1172"/>
    </location>
</feature>